<name>A0AAF1BWT3_9CORY</name>
<reference evidence="2" key="1">
    <citation type="submission" date="2017-12" db="EMBL/GenBank/DDBJ databases">
        <authorList>
            <person name="Thomas-White K."/>
            <person name="Wolfe A.J."/>
        </authorList>
    </citation>
    <scope>NUCLEOTIDE SEQUENCE</scope>
    <source>
        <strain evidence="2">UMB0763</strain>
    </source>
</reference>
<organism evidence="2 3">
    <name type="scientific">Corynebacterium pyruviciproducens</name>
    <dbReference type="NCBI Taxonomy" id="598660"/>
    <lineage>
        <taxon>Bacteria</taxon>
        <taxon>Bacillati</taxon>
        <taxon>Actinomycetota</taxon>
        <taxon>Actinomycetes</taxon>
        <taxon>Mycobacteriales</taxon>
        <taxon>Corynebacteriaceae</taxon>
        <taxon>Corynebacterium</taxon>
    </lineage>
</organism>
<feature type="transmembrane region" description="Helical" evidence="1">
    <location>
        <begin position="12"/>
        <end position="31"/>
    </location>
</feature>
<dbReference type="AlphaFoldDB" id="A0AAF1BWT3"/>
<evidence type="ECO:0000313" key="3">
    <source>
        <dbReference type="Proteomes" id="UP000234560"/>
    </source>
</evidence>
<evidence type="ECO:0000256" key="1">
    <source>
        <dbReference type="SAM" id="Phobius"/>
    </source>
</evidence>
<gene>
    <name evidence="2" type="ORF">CYJ47_02815</name>
</gene>
<proteinExistence type="predicted"/>
<accession>A0AAF1BWT3</accession>
<dbReference type="EMBL" id="CP136958">
    <property type="protein sequence ID" value="WOT02722.1"/>
    <property type="molecule type" value="Genomic_DNA"/>
</dbReference>
<feature type="transmembrane region" description="Helical" evidence="1">
    <location>
        <begin position="37"/>
        <end position="59"/>
    </location>
</feature>
<reference evidence="2" key="2">
    <citation type="submission" date="2023-10" db="EMBL/GenBank/DDBJ databases">
        <authorList>
            <person name="Choi B."/>
        </authorList>
    </citation>
    <scope>NUCLEOTIDE SEQUENCE</scope>
    <source>
        <strain evidence="2">UMB0763</strain>
    </source>
</reference>
<keyword evidence="1" id="KW-0812">Transmembrane</keyword>
<dbReference type="RefSeq" id="WP_101679445.1">
    <property type="nucleotide sequence ID" value="NZ_CP136958.1"/>
</dbReference>
<dbReference type="KEGG" id="cpyr:CYJ47_02815"/>
<dbReference type="Proteomes" id="UP000234560">
    <property type="component" value="Chromosome"/>
</dbReference>
<keyword evidence="1" id="KW-1133">Transmembrane helix</keyword>
<sequence length="84" mass="9051">MKLSSTESLCSLAIFGCWTFGILAICTAYGWNLTQAIFSVPAFTITAVCLLVAGTKFILDKASDSEPVFEDEIPVTTPTTEDTH</sequence>
<evidence type="ECO:0000313" key="2">
    <source>
        <dbReference type="EMBL" id="WOT02722.1"/>
    </source>
</evidence>
<protein>
    <submittedName>
        <fullName evidence="2">Uncharacterized protein</fullName>
    </submittedName>
</protein>
<keyword evidence="1" id="KW-0472">Membrane</keyword>